<keyword evidence="2" id="KW-1185">Reference proteome</keyword>
<organism evidence="1 2">
    <name type="scientific">Gossypium darwinii</name>
    <name type="common">Darwin's cotton</name>
    <name type="synonym">Gossypium barbadense var. darwinii</name>
    <dbReference type="NCBI Taxonomy" id="34276"/>
    <lineage>
        <taxon>Eukaryota</taxon>
        <taxon>Viridiplantae</taxon>
        <taxon>Streptophyta</taxon>
        <taxon>Embryophyta</taxon>
        <taxon>Tracheophyta</taxon>
        <taxon>Spermatophyta</taxon>
        <taxon>Magnoliopsida</taxon>
        <taxon>eudicotyledons</taxon>
        <taxon>Gunneridae</taxon>
        <taxon>Pentapetalae</taxon>
        <taxon>rosids</taxon>
        <taxon>malvids</taxon>
        <taxon>Malvales</taxon>
        <taxon>Malvaceae</taxon>
        <taxon>Malvoideae</taxon>
        <taxon>Gossypium</taxon>
    </lineage>
</organism>
<proteinExistence type="predicted"/>
<accession>A0A5D2F8X8</accession>
<dbReference type="EMBL" id="CM017696">
    <property type="protein sequence ID" value="TYH01700.1"/>
    <property type="molecule type" value="Genomic_DNA"/>
</dbReference>
<protein>
    <submittedName>
        <fullName evidence="1">Uncharacterized protein</fullName>
    </submittedName>
</protein>
<gene>
    <name evidence="1" type="ORF">ES288_A09G080900v1</name>
</gene>
<sequence>MKDILKRHHLHSKNLEKLEQPCLGLQANER</sequence>
<evidence type="ECO:0000313" key="2">
    <source>
        <dbReference type="Proteomes" id="UP000323506"/>
    </source>
</evidence>
<dbReference type="AlphaFoldDB" id="A0A5D2F8X8"/>
<reference evidence="1 2" key="1">
    <citation type="submission" date="2019-06" db="EMBL/GenBank/DDBJ databases">
        <title>WGS assembly of Gossypium darwinii.</title>
        <authorList>
            <person name="Chen Z.J."/>
            <person name="Sreedasyam A."/>
            <person name="Ando A."/>
            <person name="Song Q."/>
            <person name="De L."/>
            <person name="Hulse-Kemp A."/>
            <person name="Ding M."/>
            <person name="Ye W."/>
            <person name="Kirkbride R."/>
            <person name="Jenkins J."/>
            <person name="Plott C."/>
            <person name="Lovell J."/>
            <person name="Lin Y.-M."/>
            <person name="Vaughn R."/>
            <person name="Liu B."/>
            <person name="Li W."/>
            <person name="Simpson S."/>
            <person name="Scheffler B."/>
            <person name="Saski C."/>
            <person name="Grover C."/>
            <person name="Hu G."/>
            <person name="Conover J."/>
            <person name="Carlson J."/>
            <person name="Shu S."/>
            <person name="Boston L."/>
            <person name="Williams M."/>
            <person name="Peterson D."/>
            <person name="Mcgee K."/>
            <person name="Jones D."/>
            <person name="Wendel J."/>
            <person name="Stelly D."/>
            <person name="Grimwood J."/>
            <person name="Schmutz J."/>
        </authorList>
    </citation>
    <scope>NUCLEOTIDE SEQUENCE [LARGE SCALE GENOMIC DNA]</scope>
    <source>
        <strain evidence="1">1808015.09</strain>
    </source>
</reference>
<evidence type="ECO:0000313" key="1">
    <source>
        <dbReference type="EMBL" id="TYH01700.1"/>
    </source>
</evidence>
<dbReference type="Proteomes" id="UP000323506">
    <property type="component" value="Chromosome A09"/>
</dbReference>
<name>A0A5D2F8X8_GOSDA</name>